<name>A0A939IKC4_CLOAM</name>
<keyword evidence="1" id="KW-1133">Transmembrane helix</keyword>
<keyword evidence="1" id="KW-0812">Transmembrane</keyword>
<accession>A0A939IKC4</accession>
<dbReference type="RefSeq" id="WP_206583304.1">
    <property type="nucleotide sequence ID" value="NZ_JAFJZZ010000009.1"/>
</dbReference>
<dbReference type="EMBL" id="JAFJZZ010000009">
    <property type="protein sequence ID" value="MBN7774464.1"/>
    <property type="molecule type" value="Genomic_DNA"/>
</dbReference>
<reference evidence="2" key="1">
    <citation type="submission" date="2021-02" db="EMBL/GenBank/DDBJ databases">
        <title>Abyssanaerobacter marinus gen.nov., sp., nov, anaerobic bacterium isolated from the Onnuri vent field of Indian Ocean and suggestion of Mogibacteriaceae fam. nov., and proposal of reclassification of ambiguous this family's genus member.</title>
        <authorList>
            <person name="Kim Y.J."/>
            <person name="Yang J.-A."/>
        </authorList>
    </citation>
    <scope>NUCLEOTIDE SEQUENCE</scope>
    <source>
        <strain evidence="2">DSM 2634</strain>
    </source>
</reference>
<dbReference type="Proteomes" id="UP000664545">
    <property type="component" value="Unassembled WGS sequence"/>
</dbReference>
<feature type="transmembrane region" description="Helical" evidence="1">
    <location>
        <begin position="12"/>
        <end position="30"/>
    </location>
</feature>
<evidence type="ECO:0000313" key="2">
    <source>
        <dbReference type="EMBL" id="MBN7774464.1"/>
    </source>
</evidence>
<organism evidence="2 3">
    <name type="scientific">Clostridium aminobutyricum</name>
    <dbReference type="NCBI Taxonomy" id="33953"/>
    <lineage>
        <taxon>Bacteria</taxon>
        <taxon>Bacillati</taxon>
        <taxon>Bacillota</taxon>
        <taxon>Clostridia</taxon>
        <taxon>Eubacteriales</taxon>
        <taxon>Clostridiaceae</taxon>
        <taxon>Clostridium</taxon>
    </lineage>
</organism>
<evidence type="ECO:0000313" key="3">
    <source>
        <dbReference type="Proteomes" id="UP000664545"/>
    </source>
</evidence>
<keyword evidence="1" id="KW-0472">Membrane</keyword>
<keyword evidence="3" id="KW-1185">Reference proteome</keyword>
<evidence type="ECO:0000256" key="1">
    <source>
        <dbReference type="SAM" id="Phobius"/>
    </source>
</evidence>
<sequence length="213" mass="24415">MDIKEFSIKNKKIVFIVFGLFLCFSLYYFGVYNSISDVTIASSYKSYDDISSLDKGAELIVIGSTAQDFEDREHKATFFDDGTLEDFYSLTNIKVNKVLKGADGIKNGDNLNIIEPASIIQTVEGKQRLLRDDYQPLEKNKNYILFLKKNDNGQYSIINMNLGKLDLADKDKKFKMKNKDDKLMKDAFEKYLTESDDAIQSYDETSETDTQQN</sequence>
<dbReference type="AlphaFoldDB" id="A0A939IKC4"/>
<comment type="caution">
    <text evidence="2">The sequence shown here is derived from an EMBL/GenBank/DDBJ whole genome shotgun (WGS) entry which is preliminary data.</text>
</comment>
<protein>
    <submittedName>
        <fullName evidence="2">Uncharacterized protein</fullName>
    </submittedName>
</protein>
<gene>
    <name evidence="2" type="ORF">JYB65_13940</name>
</gene>
<proteinExistence type="predicted"/>